<name>A0AAD7C8S7_9AGAR</name>
<dbReference type="SUPFAM" id="SSF54373">
    <property type="entry name" value="FAD-linked reductases, C-terminal domain"/>
    <property type="match status" value="1"/>
</dbReference>
<protein>
    <submittedName>
        <fullName evidence="7">FAD/NAD(P)-binding domain-containing protein</fullName>
    </submittedName>
</protein>
<keyword evidence="3" id="KW-0274">FAD</keyword>
<evidence type="ECO:0000256" key="1">
    <source>
        <dbReference type="ARBA" id="ARBA00007992"/>
    </source>
</evidence>
<dbReference type="PANTHER" id="PTHR13789:SF309">
    <property type="entry name" value="PUTATIVE (AFU_ORTHOLOGUE AFUA_6G14510)-RELATED"/>
    <property type="match status" value="1"/>
</dbReference>
<dbReference type="Proteomes" id="UP001221142">
    <property type="component" value="Unassembled WGS sequence"/>
</dbReference>
<evidence type="ECO:0000256" key="5">
    <source>
        <dbReference type="ARBA" id="ARBA00023033"/>
    </source>
</evidence>
<evidence type="ECO:0000313" key="7">
    <source>
        <dbReference type="EMBL" id="KAJ7641993.1"/>
    </source>
</evidence>
<evidence type="ECO:0000259" key="6">
    <source>
        <dbReference type="Pfam" id="PF01494"/>
    </source>
</evidence>
<dbReference type="PANTHER" id="PTHR13789">
    <property type="entry name" value="MONOOXYGENASE"/>
    <property type="match status" value="1"/>
</dbReference>
<accession>A0AAD7C8S7</accession>
<dbReference type="InterPro" id="IPR036188">
    <property type="entry name" value="FAD/NAD-bd_sf"/>
</dbReference>
<evidence type="ECO:0000256" key="3">
    <source>
        <dbReference type="ARBA" id="ARBA00022827"/>
    </source>
</evidence>
<dbReference type="SUPFAM" id="SSF51905">
    <property type="entry name" value="FAD/NAD(P)-binding domain"/>
    <property type="match status" value="1"/>
</dbReference>
<comment type="caution">
    <text evidence="7">The sequence shown here is derived from an EMBL/GenBank/DDBJ whole genome shotgun (WGS) entry which is preliminary data.</text>
</comment>
<keyword evidence="5" id="KW-0503">Monooxygenase</keyword>
<gene>
    <name evidence="7" type="ORF">FB45DRAFT_364300</name>
</gene>
<dbReference type="GO" id="GO:0071949">
    <property type="term" value="F:FAD binding"/>
    <property type="evidence" value="ECO:0007669"/>
    <property type="project" value="InterPro"/>
</dbReference>
<feature type="domain" description="FAD-binding" evidence="6">
    <location>
        <begin position="14"/>
        <end position="383"/>
    </location>
</feature>
<keyword evidence="2" id="KW-0285">Flavoprotein</keyword>
<sequence length="427" mass="47472">MQKGSNSTQFPLRICIVGAGLGGLAAALSLRRQGHQVEILETSQMKREIGAAITVQFNAMRVLEYLGYDPQNLQGVETFGTVRYSAVGGEGTTQPLLYKDPKERVSGLFTTGVPLEHTQACWTTLRSDLHDELRRLATEEEGSGPPAKLHLGTRVIECDPVEGVLKLKNGETREADLIIGADGIHSTIRTHVLGYEQKALPSGISTFRCLFNADKLDELPDMEWFTKGITGARIVLSPEERFHMLFLSPCRRGKIVNVVAHHTDDRDPDKHDWDQPATVEEVVEEFKTFHPRYLNFLEQGEQPILKWQLRALPLLPTWINGRTALLGDAAHATLPTLGQGASMAIEDAAAIGCLIPLGTQRADIPARLEAYQELRKSRGEYVNRASLEQAVQPAKRGLYGRSEEQQTFLMGYDAVQSAQKYFQEHFC</sequence>
<evidence type="ECO:0000313" key="8">
    <source>
        <dbReference type="Proteomes" id="UP001221142"/>
    </source>
</evidence>
<keyword evidence="4" id="KW-0560">Oxidoreductase</keyword>
<dbReference type="PRINTS" id="PR00420">
    <property type="entry name" value="RNGMNOXGNASE"/>
</dbReference>
<evidence type="ECO:0000256" key="4">
    <source>
        <dbReference type="ARBA" id="ARBA00023002"/>
    </source>
</evidence>
<proteinExistence type="inferred from homology"/>
<comment type="similarity">
    <text evidence="1">Belongs to the paxM FAD-dependent monooxygenase family.</text>
</comment>
<dbReference type="InterPro" id="IPR050493">
    <property type="entry name" value="FAD-dep_Monooxygenase_BioMet"/>
</dbReference>
<dbReference type="AlphaFoldDB" id="A0AAD7C8S7"/>
<reference evidence="7" key="1">
    <citation type="submission" date="2023-03" db="EMBL/GenBank/DDBJ databases">
        <title>Massive genome expansion in bonnet fungi (Mycena s.s.) driven by repeated elements and novel gene families across ecological guilds.</title>
        <authorList>
            <consortium name="Lawrence Berkeley National Laboratory"/>
            <person name="Harder C.B."/>
            <person name="Miyauchi S."/>
            <person name="Viragh M."/>
            <person name="Kuo A."/>
            <person name="Thoen E."/>
            <person name="Andreopoulos B."/>
            <person name="Lu D."/>
            <person name="Skrede I."/>
            <person name="Drula E."/>
            <person name="Henrissat B."/>
            <person name="Morin E."/>
            <person name="Kohler A."/>
            <person name="Barry K."/>
            <person name="LaButti K."/>
            <person name="Morin E."/>
            <person name="Salamov A."/>
            <person name="Lipzen A."/>
            <person name="Mereny Z."/>
            <person name="Hegedus B."/>
            <person name="Baldrian P."/>
            <person name="Stursova M."/>
            <person name="Weitz H."/>
            <person name="Taylor A."/>
            <person name="Grigoriev I.V."/>
            <person name="Nagy L.G."/>
            <person name="Martin F."/>
            <person name="Kauserud H."/>
        </authorList>
    </citation>
    <scope>NUCLEOTIDE SEQUENCE</scope>
    <source>
        <strain evidence="7">9284</strain>
    </source>
</reference>
<organism evidence="7 8">
    <name type="scientific">Roridomyces roridus</name>
    <dbReference type="NCBI Taxonomy" id="1738132"/>
    <lineage>
        <taxon>Eukaryota</taxon>
        <taxon>Fungi</taxon>
        <taxon>Dikarya</taxon>
        <taxon>Basidiomycota</taxon>
        <taxon>Agaricomycotina</taxon>
        <taxon>Agaricomycetes</taxon>
        <taxon>Agaricomycetidae</taxon>
        <taxon>Agaricales</taxon>
        <taxon>Marasmiineae</taxon>
        <taxon>Mycenaceae</taxon>
        <taxon>Roridomyces</taxon>
    </lineage>
</organism>
<dbReference type="InterPro" id="IPR002938">
    <property type="entry name" value="FAD-bd"/>
</dbReference>
<dbReference type="Gene3D" id="3.50.50.60">
    <property type="entry name" value="FAD/NAD(P)-binding domain"/>
    <property type="match status" value="1"/>
</dbReference>
<keyword evidence="8" id="KW-1185">Reference proteome</keyword>
<evidence type="ECO:0000256" key="2">
    <source>
        <dbReference type="ARBA" id="ARBA00022630"/>
    </source>
</evidence>
<dbReference type="Pfam" id="PF01494">
    <property type="entry name" value="FAD_binding_3"/>
    <property type="match status" value="1"/>
</dbReference>
<dbReference type="EMBL" id="JARKIF010000004">
    <property type="protein sequence ID" value="KAJ7641993.1"/>
    <property type="molecule type" value="Genomic_DNA"/>
</dbReference>
<dbReference type="GO" id="GO:0004497">
    <property type="term" value="F:monooxygenase activity"/>
    <property type="evidence" value="ECO:0007669"/>
    <property type="project" value="UniProtKB-KW"/>
</dbReference>